<organism evidence="1 2">
    <name type="scientific">Fusarium keratoplasticum</name>
    <dbReference type="NCBI Taxonomy" id="1328300"/>
    <lineage>
        <taxon>Eukaryota</taxon>
        <taxon>Fungi</taxon>
        <taxon>Dikarya</taxon>
        <taxon>Ascomycota</taxon>
        <taxon>Pezizomycotina</taxon>
        <taxon>Sordariomycetes</taxon>
        <taxon>Hypocreomycetidae</taxon>
        <taxon>Hypocreales</taxon>
        <taxon>Nectriaceae</taxon>
        <taxon>Fusarium</taxon>
        <taxon>Fusarium solani species complex</taxon>
    </lineage>
</organism>
<evidence type="ECO:0000313" key="1">
    <source>
        <dbReference type="EMBL" id="KAI8654779.1"/>
    </source>
</evidence>
<dbReference type="Proteomes" id="UP001065298">
    <property type="component" value="Chromosome 10"/>
</dbReference>
<dbReference type="EMBL" id="CM046512">
    <property type="protein sequence ID" value="KAI8654779.1"/>
    <property type="molecule type" value="Genomic_DNA"/>
</dbReference>
<protein>
    <submittedName>
        <fullName evidence="1">HET domain-containing protein</fullName>
    </submittedName>
</protein>
<name>A0ACC0QHJ9_9HYPO</name>
<accession>A0ACC0QHJ9</accession>
<gene>
    <name evidence="1" type="ORF">NCS57_01225000</name>
</gene>
<reference evidence="1" key="1">
    <citation type="submission" date="2022-06" db="EMBL/GenBank/DDBJ databases">
        <title>Fusarium solani species complex genomes reveal bases of compartmentalisation and animal pathogenesis.</title>
        <authorList>
            <person name="Tsai I.J."/>
        </authorList>
    </citation>
    <scope>NUCLEOTIDE SEQUENCE</scope>
    <source>
        <strain evidence="1">Fu6.1</strain>
    </source>
</reference>
<sequence length="698" mass="77903">MAAPQPPSPFSRLCQKCKVLELDEKSLPDSALDASVPECELALDWGLVPQIDVLKAKSCDSCHLVSSIISSWQLRKDLAHLPEHNRRASLCYVIRQKRLEALRIRIHHDGMDDIHYDCPIASTTAHPQGSPIGLESPPAHLDPKPLAWMESQIDSCVAHNHTPAQRNFVPDRLIRVDQGKLSLVLTRDSSNSQFHQGPSTELPYYAALTYCWGPPPHSDRQLKTKQANLSDHLKEIPEDKLPQAIKDAVLVTRALSIPYLWIDALCILQDVGSDWADQCTQMDNIYGNAYVTISAAVSENCEEGFIARKDVITVPFHLRDVSVPPAPIAIYFPSYQNTTAEDIAGATWVGRGWTFQERIASTRMLMFGKRNVHFQCRNGCFSMSKYQLEYPFNMVNRDLLNEGDVALIYEEWATEIAMEFSAYGLEFTRGTDILPSIAGLATLFSHRLRDDYLAGLWKKDLHRCLNWDLHRSDRLMRYKDLLDGLQHPAPYIAPSWSWASRSGLIMFAVYRTVYIMNARSECDVLEAVVQLKGTSASGEVTGGYLDISAKLYTGSQQLVYQEMDDGPGIARQTLHLGDQYLVDIETDCVLGDLFEERDGKSELNVPISFLLIGSTIEEERNQGKGGQDEFEGLRKGSGADGGGSENGAEPDRMAYGLLIHPAEKPGEFVRVGTFKSQCSQLGGLGFFEGCETKTVRLI</sequence>
<comment type="caution">
    <text evidence="1">The sequence shown here is derived from an EMBL/GenBank/DDBJ whole genome shotgun (WGS) entry which is preliminary data.</text>
</comment>
<proteinExistence type="predicted"/>
<keyword evidence="2" id="KW-1185">Reference proteome</keyword>
<evidence type="ECO:0000313" key="2">
    <source>
        <dbReference type="Proteomes" id="UP001065298"/>
    </source>
</evidence>